<protein>
    <submittedName>
        <fullName evidence="2">Uncharacterized protein</fullName>
    </submittedName>
</protein>
<evidence type="ECO:0000256" key="1">
    <source>
        <dbReference type="SAM" id="Phobius"/>
    </source>
</evidence>
<proteinExistence type="predicted"/>
<evidence type="ECO:0000313" key="2">
    <source>
        <dbReference type="EMBL" id="KRZ13675.1"/>
    </source>
</evidence>
<organism evidence="2 3">
    <name type="scientific">Trichinella zimbabwensis</name>
    <dbReference type="NCBI Taxonomy" id="268475"/>
    <lineage>
        <taxon>Eukaryota</taxon>
        <taxon>Metazoa</taxon>
        <taxon>Ecdysozoa</taxon>
        <taxon>Nematoda</taxon>
        <taxon>Enoplea</taxon>
        <taxon>Dorylaimia</taxon>
        <taxon>Trichinellida</taxon>
        <taxon>Trichinellidae</taxon>
        <taxon>Trichinella</taxon>
    </lineage>
</organism>
<dbReference type="EMBL" id="JYDP01000030">
    <property type="protein sequence ID" value="KRZ13675.1"/>
    <property type="molecule type" value="Genomic_DNA"/>
</dbReference>
<comment type="caution">
    <text evidence="2">The sequence shown here is derived from an EMBL/GenBank/DDBJ whole genome shotgun (WGS) entry which is preliminary data.</text>
</comment>
<feature type="transmembrane region" description="Helical" evidence="1">
    <location>
        <begin position="12"/>
        <end position="33"/>
    </location>
</feature>
<keyword evidence="1" id="KW-1133">Transmembrane helix</keyword>
<keyword evidence="1" id="KW-0472">Membrane</keyword>
<dbReference type="AlphaFoldDB" id="A0A0V1HSF6"/>
<gene>
    <name evidence="2" type="ORF">T11_16513</name>
</gene>
<dbReference type="Proteomes" id="UP000055024">
    <property type="component" value="Unassembled WGS sequence"/>
</dbReference>
<name>A0A0V1HSF6_9BILA</name>
<sequence length="64" mass="7331">MEFIRIYETIIIFLLMSYLCSSMSSLICTLLIFNLSMQLNVSPLISLSHSFNLFHSPDCICANH</sequence>
<evidence type="ECO:0000313" key="3">
    <source>
        <dbReference type="Proteomes" id="UP000055024"/>
    </source>
</evidence>
<keyword evidence="1" id="KW-0812">Transmembrane</keyword>
<keyword evidence="3" id="KW-1185">Reference proteome</keyword>
<reference evidence="2 3" key="1">
    <citation type="submission" date="2015-01" db="EMBL/GenBank/DDBJ databases">
        <title>Evolution of Trichinella species and genotypes.</title>
        <authorList>
            <person name="Korhonen P.K."/>
            <person name="Edoardo P."/>
            <person name="Giuseppe L.R."/>
            <person name="Gasser R.B."/>
        </authorList>
    </citation>
    <scope>NUCLEOTIDE SEQUENCE [LARGE SCALE GENOMIC DNA]</scope>
    <source>
        <strain evidence="2">ISS1029</strain>
    </source>
</reference>
<accession>A0A0V1HSF6</accession>